<name>A0A8J6XBB5_9CYAN</name>
<accession>A0A8J6XBB5</accession>
<dbReference type="EMBL" id="JACXAE010000025">
    <property type="protein sequence ID" value="MBD2771504.1"/>
    <property type="molecule type" value="Genomic_DNA"/>
</dbReference>
<proteinExistence type="predicted"/>
<dbReference type="Proteomes" id="UP000629098">
    <property type="component" value="Unassembled WGS sequence"/>
</dbReference>
<sequence>MEEKSQLFTDITTEECANVSGGGTRVSFDLNTYLFILGAGVVFGNPGLTYEETQFAWENAFVFDKNKKSKKRS</sequence>
<evidence type="ECO:0000313" key="1">
    <source>
        <dbReference type="EMBL" id="MBD2771504.1"/>
    </source>
</evidence>
<comment type="caution">
    <text evidence="1">The sequence shown here is derived from an EMBL/GenBank/DDBJ whole genome shotgun (WGS) entry which is preliminary data.</text>
</comment>
<dbReference type="RefSeq" id="WP_190825797.1">
    <property type="nucleotide sequence ID" value="NZ_CAWPPI010000025.1"/>
</dbReference>
<gene>
    <name evidence="1" type="ORF">ICL16_05095</name>
</gene>
<organism evidence="1 2">
    <name type="scientific">Iningainema tapete BLCC-T55</name>
    <dbReference type="NCBI Taxonomy" id="2748662"/>
    <lineage>
        <taxon>Bacteria</taxon>
        <taxon>Bacillati</taxon>
        <taxon>Cyanobacteriota</taxon>
        <taxon>Cyanophyceae</taxon>
        <taxon>Nostocales</taxon>
        <taxon>Scytonemataceae</taxon>
        <taxon>Iningainema tapete</taxon>
    </lineage>
</organism>
<protein>
    <submittedName>
        <fullName evidence="1">Uncharacterized protein</fullName>
    </submittedName>
</protein>
<dbReference type="AlphaFoldDB" id="A0A8J6XBB5"/>
<reference evidence="1" key="1">
    <citation type="submission" date="2020-09" db="EMBL/GenBank/DDBJ databases">
        <title>Iningainema tapete sp. nov. (Scytonemataceae, Cyanobacteria) from greenhouses in central Florida (USA) produces two types of nodularin with biosynthetic potential for microcystin-LR and anabaenopeptins.</title>
        <authorList>
            <person name="Berthold D.E."/>
            <person name="Lefler F.W."/>
            <person name="Huang I.-S."/>
            <person name="Abdulla H."/>
            <person name="Zimba P.V."/>
            <person name="Laughinghouse H.D. IV."/>
        </authorList>
    </citation>
    <scope>NUCLEOTIDE SEQUENCE</scope>
    <source>
        <strain evidence="1">BLCCT55</strain>
    </source>
</reference>
<evidence type="ECO:0000313" key="2">
    <source>
        <dbReference type="Proteomes" id="UP000629098"/>
    </source>
</evidence>
<keyword evidence="2" id="KW-1185">Reference proteome</keyword>